<dbReference type="GO" id="GO:0005829">
    <property type="term" value="C:cytosol"/>
    <property type="evidence" value="ECO:0007669"/>
    <property type="project" value="TreeGrafter"/>
</dbReference>
<dbReference type="KEGG" id="slac:SKTS_22440"/>
<protein>
    <recommendedName>
        <fullName evidence="1">Thioredoxin domain-containing protein</fullName>
    </recommendedName>
</protein>
<dbReference type="GO" id="GO:0045454">
    <property type="term" value="P:cell redox homeostasis"/>
    <property type="evidence" value="ECO:0007669"/>
    <property type="project" value="TreeGrafter"/>
</dbReference>
<dbReference type="Pfam" id="PF00085">
    <property type="entry name" value="Thioredoxin"/>
    <property type="match status" value="1"/>
</dbReference>
<gene>
    <name evidence="2" type="ORF">SKTS_22440</name>
</gene>
<dbReference type="GO" id="GO:0015035">
    <property type="term" value="F:protein-disulfide reductase activity"/>
    <property type="evidence" value="ECO:0007669"/>
    <property type="project" value="TreeGrafter"/>
</dbReference>
<dbReference type="PANTHER" id="PTHR45663:SF11">
    <property type="entry name" value="GEO12009P1"/>
    <property type="match status" value="1"/>
</dbReference>
<dbReference type="EMBL" id="AP022853">
    <property type="protein sequence ID" value="BCB27358.1"/>
    <property type="molecule type" value="Genomic_DNA"/>
</dbReference>
<feature type="domain" description="Thioredoxin" evidence="1">
    <location>
        <begin position="33"/>
        <end position="151"/>
    </location>
</feature>
<sequence>MADTADAVLHPSILALMWRSVHIAEFMSKVVKVAIPVAMAVAALTVSSAGAAETTVTSAKTAKPRLVDLGAGKCIPCKQMAPILEKLRDEYAGKFEVVFIDVWKAPEAATPYRIRVIPTQVFYNADGKELFRHEGFYSREQILGKWRELDFAFAEAGGAR</sequence>
<keyword evidence="3" id="KW-1185">Reference proteome</keyword>
<proteinExistence type="predicted"/>
<dbReference type="AlphaFoldDB" id="A0A6F8VCA8"/>
<dbReference type="Proteomes" id="UP000502260">
    <property type="component" value="Chromosome"/>
</dbReference>
<dbReference type="SUPFAM" id="SSF52833">
    <property type="entry name" value="Thioredoxin-like"/>
    <property type="match status" value="1"/>
</dbReference>
<evidence type="ECO:0000313" key="3">
    <source>
        <dbReference type="Proteomes" id="UP000502260"/>
    </source>
</evidence>
<dbReference type="PROSITE" id="PS51352">
    <property type="entry name" value="THIOREDOXIN_2"/>
    <property type="match status" value="1"/>
</dbReference>
<dbReference type="CDD" id="cd02947">
    <property type="entry name" value="TRX_family"/>
    <property type="match status" value="1"/>
</dbReference>
<evidence type="ECO:0000259" key="1">
    <source>
        <dbReference type="PROSITE" id="PS51352"/>
    </source>
</evidence>
<accession>A0A6F8VCA8</accession>
<name>A0A6F8VCA8_9PROT</name>
<dbReference type="InterPro" id="IPR036249">
    <property type="entry name" value="Thioredoxin-like_sf"/>
</dbReference>
<evidence type="ECO:0000313" key="2">
    <source>
        <dbReference type="EMBL" id="BCB27358.1"/>
    </source>
</evidence>
<dbReference type="Gene3D" id="3.40.30.10">
    <property type="entry name" value="Glutaredoxin"/>
    <property type="match status" value="1"/>
</dbReference>
<dbReference type="PANTHER" id="PTHR45663">
    <property type="entry name" value="GEO12009P1"/>
    <property type="match status" value="1"/>
</dbReference>
<dbReference type="InterPro" id="IPR013766">
    <property type="entry name" value="Thioredoxin_domain"/>
</dbReference>
<organism evidence="2 3">
    <name type="scientific">Sulfurimicrobium lacus</name>
    <dbReference type="NCBI Taxonomy" id="2715678"/>
    <lineage>
        <taxon>Bacteria</taxon>
        <taxon>Pseudomonadati</taxon>
        <taxon>Pseudomonadota</taxon>
        <taxon>Betaproteobacteria</taxon>
        <taxon>Nitrosomonadales</taxon>
        <taxon>Sulfuricellaceae</taxon>
        <taxon>Sulfurimicrobium</taxon>
    </lineage>
</organism>
<reference evidence="3" key="1">
    <citation type="submission" date="2020-03" db="EMBL/GenBank/DDBJ databases">
        <title>Complete genome sequence of sulfur-oxidizing bacterium skT11.</title>
        <authorList>
            <person name="Kanda M."/>
            <person name="Kojima H."/>
            <person name="Fukui M."/>
        </authorList>
    </citation>
    <scope>NUCLEOTIDE SEQUENCE [LARGE SCALE GENOMIC DNA]</scope>
    <source>
        <strain evidence="3">skT11</strain>
    </source>
</reference>